<dbReference type="EnsemblPlants" id="AVESA.00010b.r2.6AG1032360.1">
    <property type="protein sequence ID" value="AVESA.00010b.r2.6AG1032360.1.CDS"/>
    <property type="gene ID" value="AVESA.00010b.r2.6AG1032360"/>
</dbReference>
<name>A0ACD5YLR5_AVESA</name>
<sequence>MLHEEKATTIKRFNKKGQMLTEVDEEGNRWPTKEALISAKPPGFGTVIGWCLLCENWSTAAFRKISLNNSKNRLAHGETVFHYSGARSVVSTCQHLKVKTSKDPGITGAWHHTHNLHRGTDQEKICSQRISKRWKDFDDAITNAHGENWEEEHPELDAQIIYDAAGRMPHGRLEIANELFTKIEKFRIKSESVSVSQPTRSSREDNLERDHAHLMRENKRLRGIDLVVRSLDEKGGVDYDKIMLSIAPALATSDSEVGFERGRDAGHQHETEKGMGSNTRGSPSPEKDREDTDDVDELYDNVYGYGEGGDDGYGYGDDHYSNGRGDEDDEDWANFRSIRSI</sequence>
<accession>A0ACD5YLR5</accession>
<reference evidence="1" key="1">
    <citation type="submission" date="2021-05" db="EMBL/GenBank/DDBJ databases">
        <authorList>
            <person name="Scholz U."/>
            <person name="Mascher M."/>
            <person name="Fiebig A."/>
        </authorList>
    </citation>
    <scope>NUCLEOTIDE SEQUENCE [LARGE SCALE GENOMIC DNA]</scope>
</reference>
<dbReference type="Proteomes" id="UP001732700">
    <property type="component" value="Chromosome 6A"/>
</dbReference>
<proteinExistence type="predicted"/>
<protein>
    <submittedName>
        <fullName evidence="1">Uncharacterized protein</fullName>
    </submittedName>
</protein>
<reference evidence="1" key="2">
    <citation type="submission" date="2025-09" db="UniProtKB">
        <authorList>
            <consortium name="EnsemblPlants"/>
        </authorList>
    </citation>
    <scope>IDENTIFICATION</scope>
</reference>
<organism evidence="1 2">
    <name type="scientific">Avena sativa</name>
    <name type="common">Oat</name>
    <dbReference type="NCBI Taxonomy" id="4498"/>
    <lineage>
        <taxon>Eukaryota</taxon>
        <taxon>Viridiplantae</taxon>
        <taxon>Streptophyta</taxon>
        <taxon>Embryophyta</taxon>
        <taxon>Tracheophyta</taxon>
        <taxon>Spermatophyta</taxon>
        <taxon>Magnoliopsida</taxon>
        <taxon>Liliopsida</taxon>
        <taxon>Poales</taxon>
        <taxon>Poaceae</taxon>
        <taxon>BOP clade</taxon>
        <taxon>Pooideae</taxon>
        <taxon>Poodae</taxon>
        <taxon>Poeae</taxon>
        <taxon>Poeae Chloroplast Group 1 (Aveneae type)</taxon>
        <taxon>Aveninae</taxon>
        <taxon>Avena</taxon>
    </lineage>
</organism>
<evidence type="ECO:0000313" key="1">
    <source>
        <dbReference type="EnsemblPlants" id="AVESA.00010b.r2.6AG1032360.1.CDS"/>
    </source>
</evidence>
<keyword evidence="2" id="KW-1185">Reference proteome</keyword>
<evidence type="ECO:0000313" key="2">
    <source>
        <dbReference type="Proteomes" id="UP001732700"/>
    </source>
</evidence>